<dbReference type="HOGENOM" id="CLU_100770_0_0_1"/>
<dbReference type="Gramene" id="ERN17191">
    <property type="protein sequence ID" value="ERN17191"/>
    <property type="gene ID" value="AMTR_s00044p00153590"/>
</dbReference>
<dbReference type="Proteomes" id="UP000017836">
    <property type="component" value="Unassembled WGS sequence"/>
</dbReference>
<dbReference type="AlphaFoldDB" id="U5CV46"/>
<sequence>MSEKPISSRKYTYIHDEDDTGFQSIDSHHIMVPKSRSRQFLLYSSFLVLMAHVCSLLLGKEEWRIVFPWNSLTFVILAAALHLRSIEKESVLIMPTFGVQLETHYRSGRICRRFIPISKILKPVLNECVTPTTCYWSLVLILRGDKELTLVFQELQPPLEMLVSVWKALCTAVDGDTTTDCGMEVDFRASIL</sequence>
<dbReference type="KEGG" id="atr:18445525"/>
<proteinExistence type="inferred from homology"/>
<keyword evidence="3" id="KW-1133">Transmembrane helix</keyword>
<name>U5CV46_AMBTC</name>
<evidence type="ECO:0000313" key="6">
    <source>
        <dbReference type="Proteomes" id="UP000017836"/>
    </source>
</evidence>
<comment type="similarity">
    <text evidence="2">Belongs to the PIGH family.</text>
</comment>
<comment type="pathway">
    <text evidence="1">Glycolipid biosynthesis; glycosylphosphatidylinositol-anchor biosynthesis.</text>
</comment>
<accession>U5CV46</accession>
<dbReference type="OMA" id="CKWPREA"/>
<keyword evidence="3" id="KW-0812">Transmembrane</keyword>
<feature type="transmembrane region" description="Helical" evidence="3">
    <location>
        <begin position="40"/>
        <end position="59"/>
    </location>
</feature>
<reference evidence="6" key="1">
    <citation type="journal article" date="2013" name="Science">
        <title>The Amborella genome and the evolution of flowering plants.</title>
        <authorList>
            <consortium name="Amborella Genome Project"/>
        </authorList>
    </citation>
    <scope>NUCLEOTIDE SEQUENCE [LARGE SCALE GENOMIC DNA]</scope>
</reference>
<dbReference type="GO" id="GO:0000506">
    <property type="term" value="C:glycosylphosphatidylinositol-N-acetylglucosaminyltransferase (GPI-GnT) complex"/>
    <property type="evidence" value="ECO:0007669"/>
    <property type="project" value="InterPro"/>
</dbReference>
<dbReference type="UniPathway" id="UPA00196"/>
<evidence type="ECO:0000256" key="2">
    <source>
        <dbReference type="ARBA" id="ARBA00009610"/>
    </source>
</evidence>
<dbReference type="Pfam" id="PF10181">
    <property type="entry name" value="PIG-H"/>
    <property type="match status" value="1"/>
</dbReference>
<feature type="transmembrane region" description="Helical" evidence="3">
    <location>
        <begin position="65"/>
        <end position="83"/>
    </location>
</feature>
<organism evidence="5 6">
    <name type="scientific">Amborella trichopoda</name>
    <dbReference type="NCBI Taxonomy" id="13333"/>
    <lineage>
        <taxon>Eukaryota</taxon>
        <taxon>Viridiplantae</taxon>
        <taxon>Streptophyta</taxon>
        <taxon>Embryophyta</taxon>
        <taxon>Tracheophyta</taxon>
        <taxon>Spermatophyta</taxon>
        <taxon>Magnoliopsida</taxon>
        <taxon>Amborellales</taxon>
        <taxon>Amborellaceae</taxon>
        <taxon>Amborella</taxon>
    </lineage>
</organism>
<evidence type="ECO:0000256" key="3">
    <source>
        <dbReference type="SAM" id="Phobius"/>
    </source>
</evidence>
<keyword evidence="6" id="KW-1185">Reference proteome</keyword>
<feature type="domain" description="Phosphatidylinositol N-acetylglucosaminyltransferase subunit H conserved" evidence="4">
    <location>
        <begin position="90"/>
        <end position="153"/>
    </location>
</feature>
<dbReference type="OrthoDB" id="6256716at2759"/>
<dbReference type="STRING" id="13333.U5CV46"/>
<dbReference type="InterPro" id="IPR044215">
    <property type="entry name" value="PIG-H"/>
</dbReference>
<evidence type="ECO:0000259" key="4">
    <source>
        <dbReference type="Pfam" id="PF10181"/>
    </source>
</evidence>
<dbReference type="PANTHER" id="PTHR15231">
    <property type="entry name" value="PHOSPHATIDYLINOSITOL N-ACETYLGLUCOSAMINYLTRANSFERASE SUBUNIT H"/>
    <property type="match status" value="1"/>
</dbReference>
<dbReference type="EMBL" id="KI392384">
    <property type="protein sequence ID" value="ERN17191.1"/>
    <property type="molecule type" value="Genomic_DNA"/>
</dbReference>
<evidence type="ECO:0000256" key="1">
    <source>
        <dbReference type="ARBA" id="ARBA00004687"/>
    </source>
</evidence>
<gene>
    <name evidence="5" type="ORF">AMTR_s00044p00153590</name>
</gene>
<dbReference type="PANTHER" id="PTHR15231:SF1">
    <property type="entry name" value="PHOSPHATIDYLINOSITOL N-ACETYLGLUCOSAMINYLTRANSFERASE SUBUNIT H"/>
    <property type="match status" value="1"/>
</dbReference>
<dbReference type="eggNOG" id="KOG4551">
    <property type="taxonomic scope" value="Eukaryota"/>
</dbReference>
<evidence type="ECO:0000313" key="5">
    <source>
        <dbReference type="EMBL" id="ERN17191.1"/>
    </source>
</evidence>
<dbReference type="InterPro" id="IPR019328">
    <property type="entry name" value="PIGH-H_dom"/>
</dbReference>
<dbReference type="GO" id="GO:0006506">
    <property type="term" value="P:GPI anchor biosynthetic process"/>
    <property type="evidence" value="ECO:0007669"/>
    <property type="project" value="UniProtKB-UniPathway"/>
</dbReference>
<protein>
    <recommendedName>
        <fullName evidence="4">Phosphatidylinositol N-acetylglucosaminyltransferase subunit H conserved domain-containing protein</fullName>
    </recommendedName>
</protein>
<keyword evidence="3" id="KW-0472">Membrane</keyword>